<organism evidence="1">
    <name type="scientific">Anguilla anguilla</name>
    <name type="common">European freshwater eel</name>
    <name type="synonym">Muraena anguilla</name>
    <dbReference type="NCBI Taxonomy" id="7936"/>
    <lineage>
        <taxon>Eukaryota</taxon>
        <taxon>Metazoa</taxon>
        <taxon>Chordata</taxon>
        <taxon>Craniata</taxon>
        <taxon>Vertebrata</taxon>
        <taxon>Euteleostomi</taxon>
        <taxon>Actinopterygii</taxon>
        <taxon>Neopterygii</taxon>
        <taxon>Teleostei</taxon>
        <taxon>Anguilliformes</taxon>
        <taxon>Anguillidae</taxon>
        <taxon>Anguilla</taxon>
    </lineage>
</organism>
<name>A0A0E9S3J7_ANGAN</name>
<protein>
    <submittedName>
        <fullName evidence="1">Uncharacterized protein</fullName>
    </submittedName>
</protein>
<proteinExistence type="predicted"/>
<accession>A0A0E9S3J7</accession>
<sequence>MDQPTLCCSQCFAYVWFVPHSPRCYKILYTTRIILAQLFVWLV</sequence>
<evidence type="ECO:0000313" key="1">
    <source>
        <dbReference type="EMBL" id="JAH35767.1"/>
    </source>
</evidence>
<reference evidence="1" key="1">
    <citation type="submission" date="2014-11" db="EMBL/GenBank/DDBJ databases">
        <authorList>
            <person name="Amaro Gonzalez C."/>
        </authorList>
    </citation>
    <scope>NUCLEOTIDE SEQUENCE</scope>
</reference>
<dbReference type="EMBL" id="GBXM01072810">
    <property type="protein sequence ID" value="JAH35767.1"/>
    <property type="molecule type" value="Transcribed_RNA"/>
</dbReference>
<dbReference type="AlphaFoldDB" id="A0A0E9S3J7"/>
<reference evidence="1" key="2">
    <citation type="journal article" date="2015" name="Fish Shellfish Immunol.">
        <title>Early steps in the European eel (Anguilla anguilla)-Vibrio vulnificus interaction in the gills: Role of the RtxA13 toxin.</title>
        <authorList>
            <person name="Callol A."/>
            <person name="Pajuelo D."/>
            <person name="Ebbesson L."/>
            <person name="Teles M."/>
            <person name="MacKenzie S."/>
            <person name="Amaro C."/>
        </authorList>
    </citation>
    <scope>NUCLEOTIDE SEQUENCE</scope>
</reference>